<protein>
    <recommendedName>
        <fullName evidence="3">Arsenical resistance operon trans-acting repressor ArsD</fullName>
    </recommendedName>
</protein>
<organism evidence="1 2">
    <name type="scientific">Desulfosporosinus metallidurans</name>
    <dbReference type="NCBI Taxonomy" id="1888891"/>
    <lineage>
        <taxon>Bacteria</taxon>
        <taxon>Bacillati</taxon>
        <taxon>Bacillota</taxon>
        <taxon>Clostridia</taxon>
        <taxon>Eubacteriales</taxon>
        <taxon>Desulfitobacteriaceae</taxon>
        <taxon>Desulfosporosinus</taxon>
    </lineage>
</organism>
<evidence type="ECO:0008006" key="3">
    <source>
        <dbReference type="Google" id="ProtNLM"/>
    </source>
</evidence>
<dbReference type="AlphaFoldDB" id="A0A1Q8R0M5"/>
<dbReference type="STRING" id="1888891.DSOL_0905"/>
<dbReference type="Proteomes" id="UP000186102">
    <property type="component" value="Unassembled WGS sequence"/>
</dbReference>
<evidence type="ECO:0000313" key="2">
    <source>
        <dbReference type="Proteomes" id="UP000186102"/>
    </source>
</evidence>
<proteinExistence type="predicted"/>
<dbReference type="RefSeq" id="WP_207649600.1">
    <property type="nucleotide sequence ID" value="NZ_MLBF01000004.1"/>
</dbReference>
<evidence type="ECO:0000313" key="1">
    <source>
        <dbReference type="EMBL" id="OLN33178.1"/>
    </source>
</evidence>
<keyword evidence="2" id="KW-1185">Reference proteome</keyword>
<reference evidence="1 2" key="1">
    <citation type="submission" date="2016-09" db="EMBL/GenBank/DDBJ databases">
        <title>Complete genome of Desulfosporosinus sp. OL.</title>
        <authorList>
            <person name="Mardanov A."/>
            <person name="Beletsky A."/>
            <person name="Panova A."/>
            <person name="Karnachuk O."/>
            <person name="Ravin N."/>
        </authorList>
    </citation>
    <scope>NUCLEOTIDE SEQUENCE [LARGE SCALE GENOMIC DNA]</scope>
    <source>
        <strain evidence="1 2">OL</strain>
    </source>
</reference>
<name>A0A1Q8R0M5_9FIRM</name>
<gene>
    <name evidence="1" type="ORF">DSOL_0905</name>
</gene>
<dbReference type="EMBL" id="MLBF01000004">
    <property type="protein sequence ID" value="OLN33178.1"/>
    <property type="molecule type" value="Genomic_DNA"/>
</dbReference>
<comment type="caution">
    <text evidence="1">The sequence shown here is derived from an EMBL/GenBank/DDBJ whole genome shotgun (WGS) entry which is preliminary data.</text>
</comment>
<accession>A0A1Q8R0M5</accession>
<sequence length="107" mass="11794">MVQVDVFGIREEAPAGTCSCGGACGSEKEKTMGEMYEDLVQFCRESDLATDVQLQFIDVFEDDLKGCDTAHTMFKNGFALPLVAVNGVVRFYGGISHSRIYDEVRKV</sequence>